<evidence type="ECO:0000256" key="2">
    <source>
        <dbReference type="ARBA" id="ARBA00022842"/>
    </source>
</evidence>
<dbReference type="PANTHER" id="PTHR12001">
    <property type="entry name" value="GERANYLGERANYL PYROPHOSPHATE SYNTHASE"/>
    <property type="match status" value="1"/>
</dbReference>
<gene>
    <name evidence="4" type="ORF">GCM10009550_79040</name>
</gene>
<keyword evidence="3 4" id="KW-0808">Transferase</keyword>
<dbReference type="RefSeq" id="WP_344248099.1">
    <property type="nucleotide sequence ID" value="NZ_BAAAHH010000084.1"/>
</dbReference>
<accession>A0ABN1S3D6</accession>
<evidence type="ECO:0000256" key="3">
    <source>
        <dbReference type="RuleBase" id="RU004466"/>
    </source>
</evidence>
<dbReference type="PANTHER" id="PTHR12001:SF86">
    <property type="entry name" value="GERANYLGERANYL DIPHOSPHATE SYNTHASE"/>
    <property type="match status" value="1"/>
</dbReference>
<evidence type="ECO:0000313" key="5">
    <source>
        <dbReference type="Proteomes" id="UP001500665"/>
    </source>
</evidence>
<evidence type="ECO:0000313" key="4">
    <source>
        <dbReference type="EMBL" id="GAA0970944.1"/>
    </source>
</evidence>
<dbReference type="InterPro" id="IPR000092">
    <property type="entry name" value="Polyprenyl_synt"/>
</dbReference>
<dbReference type="Proteomes" id="UP001500665">
    <property type="component" value="Unassembled WGS sequence"/>
</dbReference>
<sequence>MTALHEVSRPAAEVLEWGRSLVEPALRETVGSLPEDVRLITGYHLGWWDAEGNPTGSSGKALRPTLALLAARAVGGRAEDAVPAAVAVELIHDFSLLHDDVMDGDETRRHRPSAWRVFGTNPAILTGDVLLALAVETLAAAGGPTRVLTTAVLDLLHGQNLDMSFETRGDVLLSECIAMAVGKTGALMRCACALGAGAGGGTPDQVAAFALFGEHLGLAFQHMDDLLGIWGDPAETGKPVYSDLLNRKKSLPVVAALTAGTPEAAALRALYSSPAPFDPVEAAALIEAAGGRSWSHDRLTQLRNQALATLDPLAPAPHPLAELTALADLVITRAR</sequence>
<dbReference type="EMBL" id="BAAAHH010000084">
    <property type="protein sequence ID" value="GAA0970944.1"/>
    <property type="molecule type" value="Genomic_DNA"/>
</dbReference>
<dbReference type="Gene3D" id="1.10.600.10">
    <property type="entry name" value="Farnesyl Diphosphate Synthase"/>
    <property type="match status" value="1"/>
</dbReference>
<dbReference type="SUPFAM" id="SSF48576">
    <property type="entry name" value="Terpenoid synthases"/>
    <property type="match status" value="1"/>
</dbReference>
<reference evidence="4 5" key="1">
    <citation type="journal article" date="2019" name="Int. J. Syst. Evol. Microbiol.">
        <title>The Global Catalogue of Microorganisms (GCM) 10K type strain sequencing project: providing services to taxonomists for standard genome sequencing and annotation.</title>
        <authorList>
            <consortium name="The Broad Institute Genomics Platform"/>
            <consortium name="The Broad Institute Genome Sequencing Center for Infectious Disease"/>
            <person name="Wu L."/>
            <person name="Ma J."/>
        </authorList>
    </citation>
    <scope>NUCLEOTIDE SEQUENCE [LARGE SCALE GENOMIC DNA]</scope>
    <source>
        <strain evidence="4 5">JCM 10696</strain>
    </source>
</reference>
<keyword evidence="2" id="KW-0460">Magnesium</keyword>
<protein>
    <submittedName>
        <fullName evidence="4">Family 2 encapsulin nanocompartment cargo protein polyprenyl transferase</fullName>
    </submittedName>
</protein>
<comment type="similarity">
    <text evidence="3">Belongs to the FPP/GGPP synthase family.</text>
</comment>
<comment type="caution">
    <text evidence="4">The sequence shown here is derived from an EMBL/GenBank/DDBJ whole genome shotgun (WGS) entry which is preliminary data.</text>
</comment>
<organism evidence="4 5">
    <name type="scientific">Actinocorallia libanotica</name>
    <dbReference type="NCBI Taxonomy" id="46162"/>
    <lineage>
        <taxon>Bacteria</taxon>
        <taxon>Bacillati</taxon>
        <taxon>Actinomycetota</taxon>
        <taxon>Actinomycetes</taxon>
        <taxon>Streptosporangiales</taxon>
        <taxon>Thermomonosporaceae</taxon>
        <taxon>Actinocorallia</taxon>
    </lineage>
</organism>
<dbReference type="Pfam" id="PF00348">
    <property type="entry name" value="polyprenyl_synt"/>
    <property type="match status" value="1"/>
</dbReference>
<name>A0ABN1S3D6_9ACTN</name>
<dbReference type="InterPro" id="IPR008949">
    <property type="entry name" value="Isoprenoid_synthase_dom_sf"/>
</dbReference>
<dbReference type="InterPro" id="IPR033749">
    <property type="entry name" value="Polyprenyl_synt_CS"/>
</dbReference>
<evidence type="ECO:0000256" key="1">
    <source>
        <dbReference type="ARBA" id="ARBA00022723"/>
    </source>
</evidence>
<keyword evidence="5" id="KW-1185">Reference proteome</keyword>
<dbReference type="GO" id="GO:0016740">
    <property type="term" value="F:transferase activity"/>
    <property type="evidence" value="ECO:0007669"/>
    <property type="project" value="UniProtKB-KW"/>
</dbReference>
<dbReference type="PROSITE" id="PS00723">
    <property type="entry name" value="POLYPRENYL_SYNTHASE_1"/>
    <property type="match status" value="1"/>
</dbReference>
<dbReference type="SFLD" id="SFLDS00005">
    <property type="entry name" value="Isoprenoid_Synthase_Type_I"/>
    <property type="match status" value="1"/>
</dbReference>
<proteinExistence type="inferred from homology"/>
<dbReference type="CDD" id="cd00685">
    <property type="entry name" value="Trans_IPPS_HT"/>
    <property type="match status" value="1"/>
</dbReference>
<keyword evidence="1" id="KW-0479">Metal-binding</keyword>